<dbReference type="Proteomes" id="UP001165121">
    <property type="component" value="Unassembled WGS sequence"/>
</dbReference>
<evidence type="ECO:0000313" key="3">
    <source>
        <dbReference type="Proteomes" id="UP001165121"/>
    </source>
</evidence>
<reference evidence="2" key="1">
    <citation type="submission" date="2023-04" db="EMBL/GenBank/DDBJ databases">
        <title>Phytophthora fragariaefolia NBRC 109709.</title>
        <authorList>
            <person name="Ichikawa N."/>
            <person name="Sato H."/>
            <person name="Tonouchi N."/>
        </authorList>
    </citation>
    <scope>NUCLEOTIDE SEQUENCE</scope>
    <source>
        <strain evidence="2">NBRC 109709</strain>
    </source>
</reference>
<dbReference type="EMBL" id="BSXT01008778">
    <property type="protein sequence ID" value="GMF66948.1"/>
    <property type="molecule type" value="Genomic_DNA"/>
</dbReference>
<sequence length="100" mass="10942">MPSQNSGTGSRVGTHVRNVGRDVIPDGSIKNSKSRKNSHRLTRAIGFVSRVGTHVRNVGRDVIPDGSIKNSKSRKNSHRLTRAIGFVDASWLPATSRRNL</sequence>
<evidence type="ECO:0000256" key="1">
    <source>
        <dbReference type="SAM" id="MobiDB-lite"/>
    </source>
</evidence>
<name>A0A9W6YMA4_9STRA</name>
<protein>
    <submittedName>
        <fullName evidence="2">Unnamed protein product</fullName>
    </submittedName>
</protein>
<evidence type="ECO:0000313" key="2">
    <source>
        <dbReference type="EMBL" id="GMF66948.1"/>
    </source>
</evidence>
<gene>
    <name evidence="2" type="ORF">Pfra01_002833100</name>
</gene>
<dbReference type="AlphaFoldDB" id="A0A9W6YMA4"/>
<feature type="compositionally biased region" description="Polar residues" evidence="1">
    <location>
        <begin position="1"/>
        <end position="11"/>
    </location>
</feature>
<organism evidence="2 3">
    <name type="scientific">Phytophthora fragariaefolia</name>
    <dbReference type="NCBI Taxonomy" id="1490495"/>
    <lineage>
        <taxon>Eukaryota</taxon>
        <taxon>Sar</taxon>
        <taxon>Stramenopiles</taxon>
        <taxon>Oomycota</taxon>
        <taxon>Peronosporomycetes</taxon>
        <taxon>Peronosporales</taxon>
        <taxon>Peronosporaceae</taxon>
        <taxon>Phytophthora</taxon>
    </lineage>
</organism>
<accession>A0A9W6YMA4</accession>
<comment type="caution">
    <text evidence="2">The sequence shown here is derived from an EMBL/GenBank/DDBJ whole genome shotgun (WGS) entry which is preliminary data.</text>
</comment>
<feature type="region of interest" description="Disordered" evidence="1">
    <location>
        <begin position="1"/>
        <end position="38"/>
    </location>
</feature>
<keyword evidence="3" id="KW-1185">Reference proteome</keyword>
<proteinExistence type="predicted"/>